<organism evidence="1 2">
    <name type="scientific">Hydnum rufescens UP504</name>
    <dbReference type="NCBI Taxonomy" id="1448309"/>
    <lineage>
        <taxon>Eukaryota</taxon>
        <taxon>Fungi</taxon>
        <taxon>Dikarya</taxon>
        <taxon>Basidiomycota</taxon>
        <taxon>Agaricomycotina</taxon>
        <taxon>Agaricomycetes</taxon>
        <taxon>Cantharellales</taxon>
        <taxon>Hydnaceae</taxon>
        <taxon>Hydnum</taxon>
    </lineage>
</organism>
<protein>
    <submittedName>
        <fullName evidence="1">Uncharacterized protein</fullName>
    </submittedName>
</protein>
<dbReference type="AlphaFoldDB" id="A0A9P6AGG8"/>
<sequence>MSLAAAISFSNAVITSSRAHRSAGPFRIQFGPDWRNNQIMEWHNTLGHRPTKINMFQLRRERSKPLNHQYVVLFLSEDCILRLDRRGDEAKPMDALTLEGIESIDTIANVKSLSELDKTSDTLAELHCQGRDIDLSNVIKIYFGIHRDDEAKNYTLRRFNCYFFAWTTLVATARHVVRWDMLPSDSPWETLPQNLAGELSTKSADAMIKLMMRETVKTVITIRGKLKSQLSRVMSRGARLVWAMPEWFIRLALRLMLRSSGKSGIHTSLRLKLQKELLSTLRPTLHSVLTELRVTTLRTTLWKEDVEKAMQDAARRDVTTSILNAVTTAISSIKVMEEDVDAFRSRACTWGTQTSLEVERQIGVPQLSQGFVPWCKPPRVSQPLRRVLW</sequence>
<accession>A0A9P6AGG8</accession>
<dbReference type="OrthoDB" id="3269726at2759"/>
<proteinExistence type="predicted"/>
<evidence type="ECO:0000313" key="1">
    <source>
        <dbReference type="EMBL" id="KAF9505422.1"/>
    </source>
</evidence>
<evidence type="ECO:0000313" key="2">
    <source>
        <dbReference type="Proteomes" id="UP000886523"/>
    </source>
</evidence>
<keyword evidence="2" id="KW-1185">Reference proteome</keyword>
<comment type="caution">
    <text evidence="1">The sequence shown here is derived from an EMBL/GenBank/DDBJ whole genome shotgun (WGS) entry which is preliminary data.</text>
</comment>
<dbReference type="Proteomes" id="UP000886523">
    <property type="component" value="Unassembled WGS sequence"/>
</dbReference>
<gene>
    <name evidence="1" type="ORF">BS47DRAFT_537583</name>
</gene>
<dbReference type="EMBL" id="MU129154">
    <property type="protein sequence ID" value="KAF9505422.1"/>
    <property type="molecule type" value="Genomic_DNA"/>
</dbReference>
<reference evidence="1" key="1">
    <citation type="journal article" date="2020" name="Nat. Commun.">
        <title>Large-scale genome sequencing of mycorrhizal fungi provides insights into the early evolution of symbiotic traits.</title>
        <authorList>
            <person name="Miyauchi S."/>
            <person name="Kiss E."/>
            <person name="Kuo A."/>
            <person name="Drula E."/>
            <person name="Kohler A."/>
            <person name="Sanchez-Garcia M."/>
            <person name="Morin E."/>
            <person name="Andreopoulos B."/>
            <person name="Barry K.W."/>
            <person name="Bonito G."/>
            <person name="Buee M."/>
            <person name="Carver A."/>
            <person name="Chen C."/>
            <person name="Cichocki N."/>
            <person name="Clum A."/>
            <person name="Culley D."/>
            <person name="Crous P.W."/>
            <person name="Fauchery L."/>
            <person name="Girlanda M."/>
            <person name="Hayes R.D."/>
            <person name="Keri Z."/>
            <person name="LaButti K."/>
            <person name="Lipzen A."/>
            <person name="Lombard V."/>
            <person name="Magnuson J."/>
            <person name="Maillard F."/>
            <person name="Murat C."/>
            <person name="Nolan M."/>
            <person name="Ohm R.A."/>
            <person name="Pangilinan J."/>
            <person name="Pereira M.F."/>
            <person name="Perotto S."/>
            <person name="Peter M."/>
            <person name="Pfister S."/>
            <person name="Riley R."/>
            <person name="Sitrit Y."/>
            <person name="Stielow J.B."/>
            <person name="Szollosi G."/>
            <person name="Zifcakova L."/>
            <person name="Stursova M."/>
            <person name="Spatafora J.W."/>
            <person name="Tedersoo L."/>
            <person name="Vaario L.M."/>
            <person name="Yamada A."/>
            <person name="Yan M."/>
            <person name="Wang P."/>
            <person name="Xu J."/>
            <person name="Bruns T."/>
            <person name="Baldrian P."/>
            <person name="Vilgalys R."/>
            <person name="Dunand C."/>
            <person name="Henrissat B."/>
            <person name="Grigoriev I.V."/>
            <person name="Hibbett D."/>
            <person name="Nagy L.G."/>
            <person name="Martin F.M."/>
        </authorList>
    </citation>
    <scope>NUCLEOTIDE SEQUENCE</scope>
    <source>
        <strain evidence="1">UP504</strain>
    </source>
</reference>
<name>A0A9P6AGG8_9AGAM</name>